<keyword evidence="3" id="KW-1185">Reference proteome</keyword>
<dbReference type="SUPFAM" id="SSF56281">
    <property type="entry name" value="Metallo-hydrolase/oxidoreductase"/>
    <property type="match status" value="1"/>
</dbReference>
<dbReference type="InterPro" id="IPR037482">
    <property type="entry name" value="ST1585_MBL-fold"/>
</dbReference>
<sequence>MVMIHILDLNFRNIRESIAAFTVETNDGPVLIETGPHSTYRYLRTSMKMRGLDVRDVKHVLLTHIHLDHAGAAWKLANKEAQIYVHPRGEKHLANPERLMESATRIYGDQMDSLWGKMKKIPSERITTVDHEEVVTMGGVDFKALHTPGHASHHIAWQVGDAIFTGDVGGVKINGGPVVAPCPPPDIDIEAWDNSIEILRSASPESLYLTHFGEISGRENVKSHLDQLQENMHRLTEWMKPYVDAEETDERIIPEFQKIMHRILKENGATIGMLEQYEAANPSWMSVAGLKRYWVKKDNK</sequence>
<dbReference type="InterPro" id="IPR036866">
    <property type="entry name" value="RibonucZ/Hydroxyglut_hydro"/>
</dbReference>
<evidence type="ECO:0000259" key="1">
    <source>
        <dbReference type="SMART" id="SM00849"/>
    </source>
</evidence>
<protein>
    <submittedName>
        <fullName evidence="2">MBL fold metallo-hydrolase</fullName>
    </submittedName>
</protein>
<feature type="domain" description="Metallo-beta-lactamase" evidence="1">
    <location>
        <begin position="17"/>
        <end position="211"/>
    </location>
</feature>
<dbReference type="InterPro" id="IPR050855">
    <property type="entry name" value="NDM-1-like"/>
</dbReference>
<evidence type="ECO:0000313" key="3">
    <source>
        <dbReference type="Proteomes" id="UP000559010"/>
    </source>
</evidence>
<dbReference type="Proteomes" id="UP000559010">
    <property type="component" value="Unassembled WGS sequence"/>
</dbReference>
<dbReference type="InterPro" id="IPR001279">
    <property type="entry name" value="Metallo-B-lactamas"/>
</dbReference>
<dbReference type="CDD" id="cd07726">
    <property type="entry name" value="ST1585-like_MBL-fold"/>
    <property type="match status" value="1"/>
</dbReference>
<comment type="caution">
    <text evidence="2">The sequence shown here is derived from an EMBL/GenBank/DDBJ whole genome shotgun (WGS) entry which is preliminary data.</text>
</comment>
<accession>A0A848J369</accession>
<dbReference type="Gene3D" id="3.60.15.10">
    <property type="entry name" value="Ribonuclease Z/Hydroxyacylglutathione hydrolase-like"/>
    <property type="match status" value="1"/>
</dbReference>
<dbReference type="PANTHER" id="PTHR42951">
    <property type="entry name" value="METALLO-BETA-LACTAMASE DOMAIN-CONTAINING"/>
    <property type="match status" value="1"/>
</dbReference>
<dbReference type="GO" id="GO:0016787">
    <property type="term" value="F:hydrolase activity"/>
    <property type="evidence" value="ECO:0007669"/>
    <property type="project" value="UniProtKB-KW"/>
</dbReference>
<name>A0A848J369_9BACT</name>
<dbReference type="AlphaFoldDB" id="A0A848J369"/>
<dbReference type="PANTHER" id="PTHR42951:SF22">
    <property type="entry name" value="METALLO BETA-LACTAMASE SUPERFAMILY LIPOPROTEIN"/>
    <property type="match status" value="1"/>
</dbReference>
<gene>
    <name evidence="2" type="ORF">HH304_10295</name>
</gene>
<evidence type="ECO:0000313" key="2">
    <source>
        <dbReference type="EMBL" id="NMM48789.1"/>
    </source>
</evidence>
<reference evidence="2 3" key="1">
    <citation type="submission" date="2020-04" db="EMBL/GenBank/DDBJ databases">
        <title>Flammeovirgaceae bacterium KN852 isolated from deep sea.</title>
        <authorList>
            <person name="Zhang D.-C."/>
        </authorList>
    </citation>
    <scope>NUCLEOTIDE SEQUENCE [LARGE SCALE GENOMIC DNA]</scope>
    <source>
        <strain evidence="2 3">KN852</strain>
    </source>
</reference>
<dbReference type="SMART" id="SM00849">
    <property type="entry name" value="Lactamase_B"/>
    <property type="match status" value="1"/>
</dbReference>
<proteinExistence type="predicted"/>
<dbReference type="Pfam" id="PF00753">
    <property type="entry name" value="Lactamase_B"/>
    <property type="match status" value="1"/>
</dbReference>
<dbReference type="EMBL" id="JABBNU010000006">
    <property type="protein sequence ID" value="NMM48789.1"/>
    <property type="molecule type" value="Genomic_DNA"/>
</dbReference>
<keyword evidence="2" id="KW-0378">Hydrolase</keyword>
<organism evidence="2 3">
    <name type="scientific">Marinigracilibium pacificum</name>
    <dbReference type="NCBI Taxonomy" id="2729599"/>
    <lineage>
        <taxon>Bacteria</taxon>
        <taxon>Pseudomonadati</taxon>
        <taxon>Bacteroidota</taxon>
        <taxon>Cytophagia</taxon>
        <taxon>Cytophagales</taxon>
        <taxon>Flammeovirgaceae</taxon>
        <taxon>Marinigracilibium</taxon>
    </lineage>
</organism>